<sequence>MPLPLACRSLLPHNHNNTALSSHKYNARDPSRTQQRPLCAWGVHGADARDTALPLDEDDEHQHAQQRRAVLLAIASVTTGAIRSAKPAYAADPYADLLPDEAASARSFNAAAKSVVSVLDSTIPPPGSARTFADAAQGNGSGVAWPGYGDGIIVTNTHVIASAIKAYGGKAVGGKVARVRVTLPDGFSTREVPATLVGSDALRDVAVLRLEDPTLSPPPIELASLSSQLVVGQRAYAIGNPFGWSNTLTSGIVSGLDRDVPGEGGAILGGCVQVDAAINPGNSGGALLNSKGKLIGLNTAVVQKAGAFAGIGFAIPLSVAAPVVDRLASGATAMPASLGATFDGAKTLGAFGLPPEGALVSSVDATGPAAKAGLLATRRELRGVVPGDVLIGIGTRPIRSPGDVAAALAAATAGQTLHIKWRRYDTASASGGTDPRYEELEADVVLASAD</sequence>
<dbReference type="SUPFAM" id="SSF50156">
    <property type="entry name" value="PDZ domain-like"/>
    <property type="match status" value="1"/>
</dbReference>
<proteinExistence type="inferred from homology"/>
<accession>A0A830HL76</accession>
<dbReference type="InterPro" id="IPR009003">
    <property type="entry name" value="Peptidase_S1_PA"/>
</dbReference>
<dbReference type="AlphaFoldDB" id="A0A830HL76"/>
<dbReference type="Proteomes" id="UP000660262">
    <property type="component" value="Unassembled WGS sequence"/>
</dbReference>
<evidence type="ECO:0000256" key="3">
    <source>
        <dbReference type="ARBA" id="ARBA00022801"/>
    </source>
</evidence>
<comment type="caution">
    <text evidence="5">The sequence shown here is derived from an EMBL/GenBank/DDBJ whole genome shotgun (WGS) entry which is preliminary data.</text>
</comment>
<dbReference type="InterPro" id="IPR001940">
    <property type="entry name" value="Peptidase_S1C"/>
</dbReference>
<keyword evidence="2" id="KW-0645">Protease</keyword>
<keyword evidence="6" id="KW-1185">Reference proteome</keyword>
<organism evidence="5 6">
    <name type="scientific">Pycnococcus provasolii</name>
    <dbReference type="NCBI Taxonomy" id="41880"/>
    <lineage>
        <taxon>Eukaryota</taxon>
        <taxon>Viridiplantae</taxon>
        <taxon>Chlorophyta</taxon>
        <taxon>Pseudoscourfieldiophyceae</taxon>
        <taxon>Pseudoscourfieldiales</taxon>
        <taxon>Pycnococcaceae</taxon>
        <taxon>Pycnococcus</taxon>
    </lineage>
</organism>
<dbReference type="GO" id="GO:0006508">
    <property type="term" value="P:proteolysis"/>
    <property type="evidence" value="ECO:0007669"/>
    <property type="project" value="UniProtKB-KW"/>
</dbReference>
<dbReference type="PRINTS" id="PR00834">
    <property type="entry name" value="PROTEASES2C"/>
</dbReference>
<dbReference type="SUPFAM" id="SSF50494">
    <property type="entry name" value="Trypsin-like serine proteases"/>
    <property type="match status" value="1"/>
</dbReference>
<dbReference type="Pfam" id="PF13365">
    <property type="entry name" value="Trypsin_2"/>
    <property type="match status" value="1"/>
</dbReference>
<dbReference type="InterPro" id="IPR051201">
    <property type="entry name" value="Chloro_Bact_Ser_Proteases"/>
</dbReference>
<dbReference type="Pfam" id="PF13180">
    <property type="entry name" value="PDZ_2"/>
    <property type="match status" value="1"/>
</dbReference>
<dbReference type="Gene3D" id="2.40.10.10">
    <property type="entry name" value="Trypsin-like serine proteases"/>
    <property type="match status" value="2"/>
</dbReference>
<dbReference type="EMBL" id="BNJQ01000017">
    <property type="protein sequence ID" value="GHP07618.1"/>
    <property type="molecule type" value="Genomic_DNA"/>
</dbReference>
<dbReference type="GO" id="GO:0004252">
    <property type="term" value="F:serine-type endopeptidase activity"/>
    <property type="evidence" value="ECO:0007669"/>
    <property type="project" value="InterPro"/>
</dbReference>
<dbReference type="InterPro" id="IPR001478">
    <property type="entry name" value="PDZ"/>
</dbReference>
<evidence type="ECO:0000259" key="4">
    <source>
        <dbReference type="Pfam" id="PF13180"/>
    </source>
</evidence>
<dbReference type="InterPro" id="IPR043504">
    <property type="entry name" value="Peptidase_S1_PA_chymotrypsin"/>
</dbReference>
<dbReference type="PANTHER" id="PTHR43343">
    <property type="entry name" value="PEPTIDASE S12"/>
    <property type="match status" value="1"/>
</dbReference>
<evidence type="ECO:0000313" key="5">
    <source>
        <dbReference type="EMBL" id="GHP07618.1"/>
    </source>
</evidence>
<evidence type="ECO:0000313" key="6">
    <source>
        <dbReference type="Proteomes" id="UP000660262"/>
    </source>
</evidence>
<dbReference type="Gene3D" id="2.30.42.10">
    <property type="match status" value="1"/>
</dbReference>
<keyword evidence="3" id="KW-0378">Hydrolase</keyword>
<gene>
    <name evidence="5" type="ORF">PPROV_000636000</name>
</gene>
<name>A0A830HL76_9CHLO</name>
<dbReference type="PANTHER" id="PTHR43343:SF6">
    <property type="entry name" value="PROTEASE DO-LIKE 5, CHLOROPLASTIC ISOFORM X1"/>
    <property type="match status" value="1"/>
</dbReference>
<dbReference type="InterPro" id="IPR036034">
    <property type="entry name" value="PDZ_sf"/>
</dbReference>
<feature type="domain" description="PDZ" evidence="4">
    <location>
        <begin position="338"/>
        <end position="425"/>
    </location>
</feature>
<protein>
    <recommendedName>
        <fullName evidence="4">PDZ domain-containing protein</fullName>
    </recommendedName>
</protein>
<reference evidence="5" key="1">
    <citation type="submission" date="2020-10" db="EMBL/GenBank/DDBJ databases">
        <title>Unveiling of a novel bifunctional photoreceptor, Dualchrome1, isolated from a cosmopolitan green alga.</title>
        <authorList>
            <person name="Suzuki S."/>
            <person name="Kawachi M."/>
        </authorList>
    </citation>
    <scope>NUCLEOTIDE SEQUENCE</scope>
    <source>
        <strain evidence="5">NIES 2893</strain>
    </source>
</reference>
<evidence type="ECO:0000256" key="2">
    <source>
        <dbReference type="ARBA" id="ARBA00022670"/>
    </source>
</evidence>
<dbReference type="OrthoDB" id="4217619at2759"/>
<evidence type="ECO:0000256" key="1">
    <source>
        <dbReference type="ARBA" id="ARBA00010541"/>
    </source>
</evidence>
<comment type="similarity">
    <text evidence="1">Belongs to the peptidase S1C family.</text>
</comment>